<accession>R8BHG8</accession>
<dbReference type="PANTHER" id="PTHR35392">
    <property type="entry name" value="ZN(II)2CYS6 TRANSCRIPTION FACTOR (EUROFUNG)-RELATED-RELATED"/>
    <property type="match status" value="1"/>
</dbReference>
<evidence type="ECO:0000256" key="1">
    <source>
        <dbReference type="SAM" id="MobiDB-lite"/>
    </source>
</evidence>
<dbReference type="RefSeq" id="XP_007916498.1">
    <property type="nucleotide sequence ID" value="XM_007918307.1"/>
</dbReference>
<dbReference type="InterPro" id="IPR052973">
    <property type="entry name" value="Fungal_sec-metab_reg_TF"/>
</dbReference>
<dbReference type="Proteomes" id="UP000014074">
    <property type="component" value="Unassembled WGS sequence"/>
</dbReference>
<dbReference type="KEGG" id="tmn:UCRPA7_5763"/>
<feature type="region of interest" description="Disordered" evidence="1">
    <location>
        <begin position="15"/>
        <end position="74"/>
    </location>
</feature>
<dbReference type="HOGENOM" id="CLU_816800_0_0_1"/>
<feature type="compositionally biased region" description="Acidic residues" evidence="1">
    <location>
        <begin position="57"/>
        <end position="67"/>
    </location>
</feature>
<dbReference type="AlphaFoldDB" id="R8BHG8"/>
<gene>
    <name evidence="2" type="ORF">UCRPA7_5763</name>
</gene>
<organism evidence="2 3">
    <name type="scientific">Phaeoacremonium minimum (strain UCR-PA7)</name>
    <name type="common">Esca disease fungus</name>
    <name type="synonym">Togninia minima</name>
    <dbReference type="NCBI Taxonomy" id="1286976"/>
    <lineage>
        <taxon>Eukaryota</taxon>
        <taxon>Fungi</taxon>
        <taxon>Dikarya</taxon>
        <taxon>Ascomycota</taxon>
        <taxon>Pezizomycotina</taxon>
        <taxon>Sordariomycetes</taxon>
        <taxon>Sordariomycetidae</taxon>
        <taxon>Togniniales</taxon>
        <taxon>Togniniaceae</taxon>
        <taxon>Phaeoacremonium</taxon>
    </lineage>
</organism>
<proteinExistence type="predicted"/>
<dbReference type="OrthoDB" id="5362630at2759"/>
<reference evidence="3" key="1">
    <citation type="journal article" date="2013" name="Genome Announc.">
        <title>Draft genome sequence of the ascomycete Phaeoacremonium aleophilum strain UCR-PA7, a causal agent of the esca disease complex in grapevines.</title>
        <authorList>
            <person name="Blanco-Ulate B."/>
            <person name="Rolshausen P."/>
            <person name="Cantu D."/>
        </authorList>
    </citation>
    <scope>NUCLEOTIDE SEQUENCE [LARGE SCALE GENOMIC DNA]</scope>
    <source>
        <strain evidence="3">UCR-PA7</strain>
    </source>
</reference>
<dbReference type="GeneID" id="19326350"/>
<dbReference type="PANTHER" id="PTHR35392:SF3">
    <property type="entry name" value="ZN(2)-C6 FUNGAL-TYPE DOMAIN-CONTAINING PROTEIN"/>
    <property type="match status" value="1"/>
</dbReference>
<evidence type="ECO:0000313" key="3">
    <source>
        <dbReference type="Proteomes" id="UP000014074"/>
    </source>
</evidence>
<protein>
    <submittedName>
        <fullName evidence="2">Putative tetratricopeptide repeat domain containing protein</fullName>
    </submittedName>
</protein>
<sequence length="340" mass="39037">MWKITNEHMIAAMLRSQPEQVEETPDVTSTQSAHAGLEVNTSPQVDPSWEIIVPGQDLDDDNLDDDGQPQPDSLDKAEVVGSLEDIDNSAAACKMPKRRQTFNEIDRQETSRTRNIGACLRCKMQRIRCKENPNDPEGPCLTCAMVSKTSKKVIHRVSCVRYKLQEITLYRTSGLGITKRWEGVTMRDVDFTDAPELDIRFIQMDQGLCSEPMAFRVRRFVPQPGDVLYRKWLDKNDQIHKMVELAPYALADIHETKDIFVKYIDNHAFECLHRFVSNSHTETLGNAQDVIRDTYTMALSHFQSLGDNPQHNDEKLFLANLFRFWFALREFDSASVHFLN</sequence>
<feature type="compositionally biased region" description="Polar residues" evidence="1">
    <location>
        <begin position="26"/>
        <end position="45"/>
    </location>
</feature>
<evidence type="ECO:0000313" key="2">
    <source>
        <dbReference type="EMBL" id="EON98724.1"/>
    </source>
</evidence>
<dbReference type="EMBL" id="KB933201">
    <property type="protein sequence ID" value="EON98724.1"/>
    <property type="molecule type" value="Genomic_DNA"/>
</dbReference>
<dbReference type="eggNOG" id="ENOG502RAQ3">
    <property type="taxonomic scope" value="Eukaryota"/>
</dbReference>
<name>R8BHG8_PHAM7</name>
<keyword evidence="3" id="KW-1185">Reference proteome</keyword>